<dbReference type="PANTHER" id="PTHR43018">
    <property type="entry name" value="PHOSPHO-2-DEHYDRO-3-DEOXYHEPTONATE ALDOLASE"/>
    <property type="match status" value="1"/>
</dbReference>
<dbReference type="RefSeq" id="WP_273380138.1">
    <property type="nucleotide sequence ID" value="NZ_PIUK01000129.1"/>
</dbReference>
<comment type="caution">
    <text evidence="4">The sequence shown here is derived from an EMBL/GenBank/DDBJ whole genome shotgun (WGS) entry which is preliminary data.</text>
</comment>
<sequence length="346" mass="36997">MIIVMRKGATEAQVSDIVERVRAAGFGVHLSQGEERTIIGAIGGDRAVLADLNLEAAPGVERVTPISKPYKLASRDFHPEDTLIRIGGTTVGGNDFWVVAGPCSVEGRELLLEAARLVRDGGAHALRAGAFKPRTSPYSFQGLGEEGLKYLAEARAVTGLPVVTEVMDTRDVELVAEYADVLQIGTRNMQNFSLLREVGRANRPVLLKRGMSATIEEWLMAAEYVMSEGNHQVILCERGVRTFETATRNTLDLSAVVVAKSLTHLPVVVDPSHGVGRRDFVVALARAAAAAGADGILVEVHPRPDEAKSDAAQTIGPAAFHQMMHDVAAILQVLGRRLPAAAAVHV</sequence>
<dbReference type="NCBIfam" id="TIGR01361">
    <property type="entry name" value="DAHP_synth_Bsub"/>
    <property type="match status" value="1"/>
</dbReference>
<dbReference type="NCBIfam" id="NF009239">
    <property type="entry name" value="PRK12595.1"/>
    <property type="match status" value="1"/>
</dbReference>
<dbReference type="GO" id="GO:0016740">
    <property type="term" value="F:transferase activity"/>
    <property type="evidence" value="ECO:0007669"/>
    <property type="project" value="UniProtKB-KW"/>
</dbReference>
<feature type="domain" description="DAHP synthase ferredoxin-like" evidence="3">
    <location>
        <begin position="1"/>
        <end position="68"/>
    </location>
</feature>
<feature type="domain" description="DAHP synthetase I/KDSA" evidence="2">
    <location>
        <begin position="92"/>
        <end position="327"/>
    </location>
</feature>
<dbReference type="GO" id="GO:0009073">
    <property type="term" value="P:aromatic amino acid family biosynthetic process"/>
    <property type="evidence" value="ECO:0007669"/>
    <property type="project" value="InterPro"/>
</dbReference>
<gene>
    <name evidence="4" type="primary">aroF</name>
    <name evidence="4" type="ORF">CWE10_12530</name>
</gene>
<dbReference type="PANTHER" id="PTHR43018:SF2">
    <property type="entry name" value="PHOSPHO-2-DEHYDRO-3-DEOXYHEPTONATE ALDOLASE"/>
    <property type="match status" value="1"/>
</dbReference>
<dbReference type="InterPro" id="IPR041071">
    <property type="entry name" value="DAHP_snth_FXD"/>
</dbReference>
<dbReference type="Pfam" id="PF00793">
    <property type="entry name" value="DAHP_synth_1"/>
    <property type="match status" value="1"/>
</dbReference>
<dbReference type="EMBL" id="PIUK01000129">
    <property type="protein sequence ID" value="MBY6277016.1"/>
    <property type="molecule type" value="Genomic_DNA"/>
</dbReference>
<dbReference type="InterPro" id="IPR006268">
    <property type="entry name" value="DAHP_syn_2"/>
</dbReference>
<evidence type="ECO:0000259" key="2">
    <source>
        <dbReference type="Pfam" id="PF00793"/>
    </source>
</evidence>
<reference evidence="4" key="1">
    <citation type="submission" date="2017-11" db="EMBL/GenBank/DDBJ databases">
        <title>Three new genomes from thermophilic consortium.</title>
        <authorList>
            <person name="Quaggio R."/>
            <person name="Amgarten D."/>
            <person name="Setubal J.C."/>
        </authorList>
    </citation>
    <scope>NUCLEOTIDE SEQUENCE</scope>
    <source>
        <strain evidence="4">ZCTH01-B2</strain>
    </source>
</reference>
<dbReference type="Gene3D" id="3.30.70.1140">
    <property type="entry name" value="Phospho-2-dehydro-3-deoxyheptonate aldolase, domain 1"/>
    <property type="match status" value="1"/>
</dbReference>
<dbReference type="Proteomes" id="UP000732377">
    <property type="component" value="Unassembled WGS sequence"/>
</dbReference>
<dbReference type="InterPro" id="IPR006218">
    <property type="entry name" value="DAHP1/KDSA"/>
</dbReference>
<accession>A0A953IB78</accession>
<dbReference type="NCBIfam" id="NF006421">
    <property type="entry name" value="PRK08673.1"/>
    <property type="match status" value="1"/>
</dbReference>
<keyword evidence="1" id="KW-0808">Transferase</keyword>
<dbReference type="InterPro" id="IPR052899">
    <property type="entry name" value="Class-I_DAHP_synthase"/>
</dbReference>
<dbReference type="InterPro" id="IPR013785">
    <property type="entry name" value="Aldolase_TIM"/>
</dbReference>
<protein>
    <submittedName>
        <fullName evidence="4">3-deoxy-7-phosphoheptulonate synthase</fullName>
    </submittedName>
</protein>
<name>A0A953IB78_SYMTR</name>
<evidence type="ECO:0000256" key="1">
    <source>
        <dbReference type="ARBA" id="ARBA00022679"/>
    </source>
</evidence>
<evidence type="ECO:0000259" key="3">
    <source>
        <dbReference type="Pfam" id="PF18152"/>
    </source>
</evidence>
<organism evidence="4 5">
    <name type="scientific">Symbiobacterium thermophilum</name>
    <dbReference type="NCBI Taxonomy" id="2734"/>
    <lineage>
        <taxon>Bacteria</taxon>
        <taxon>Bacillati</taxon>
        <taxon>Bacillota</taxon>
        <taxon>Clostridia</taxon>
        <taxon>Eubacteriales</taxon>
        <taxon>Symbiobacteriaceae</taxon>
        <taxon>Symbiobacterium</taxon>
    </lineage>
</organism>
<dbReference type="GO" id="GO:0016832">
    <property type="term" value="F:aldehyde-lyase activity"/>
    <property type="evidence" value="ECO:0007669"/>
    <property type="project" value="InterPro"/>
</dbReference>
<dbReference type="Pfam" id="PF18152">
    <property type="entry name" value="DAHP_snth_FXD"/>
    <property type="match status" value="1"/>
</dbReference>
<dbReference type="AlphaFoldDB" id="A0A953IB78"/>
<dbReference type="Gene3D" id="3.20.20.70">
    <property type="entry name" value="Aldolase class I"/>
    <property type="match status" value="1"/>
</dbReference>
<dbReference type="SUPFAM" id="SSF51569">
    <property type="entry name" value="Aldolase"/>
    <property type="match status" value="1"/>
</dbReference>
<evidence type="ECO:0000313" key="5">
    <source>
        <dbReference type="Proteomes" id="UP000732377"/>
    </source>
</evidence>
<proteinExistence type="predicted"/>
<evidence type="ECO:0000313" key="4">
    <source>
        <dbReference type="EMBL" id="MBY6277016.1"/>
    </source>
</evidence>